<keyword evidence="8" id="KW-1185">Reference proteome</keyword>
<dbReference type="PANTHER" id="PTHR33680:SF1">
    <property type="entry name" value="OS05G0489500 PROTEIN"/>
    <property type="match status" value="1"/>
</dbReference>
<evidence type="ECO:0000259" key="6">
    <source>
        <dbReference type="PROSITE" id="PS51999"/>
    </source>
</evidence>
<organism evidence="7 8">
    <name type="scientific">Dendrobium thyrsiflorum</name>
    <name type="common">Pinecone-like raceme dendrobium</name>
    <name type="synonym">Orchid</name>
    <dbReference type="NCBI Taxonomy" id="117978"/>
    <lineage>
        <taxon>Eukaryota</taxon>
        <taxon>Viridiplantae</taxon>
        <taxon>Streptophyta</taxon>
        <taxon>Embryophyta</taxon>
        <taxon>Tracheophyta</taxon>
        <taxon>Spermatophyta</taxon>
        <taxon>Magnoliopsida</taxon>
        <taxon>Liliopsida</taxon>
        <taxon>Asparagales</taxon>
        <taxon>Orchidaceae</taxon>
        <taxon>Epidendroideae</taxon>
        <taxon>Malaxideae</taxon>
        <taxon>Dendrobiinae</taxon>
        <taxon>Dendrobium</taxon>
    </lineage>
</organism>
<keyword evidence="5" id="KW-0812">Transmembrane</keyword>
<evidence type="ECO:0000313" key="8">
    <source>
        <dbReference type="Proteomes" id="UP001552299"/>
    </source>
</evidence>
<dbReference type="AlphaFoldDB" id="A0ABD0VPQ0"/>
<gene>
    <name evidence="7" type="ORF">M5K25_001272</name>
</gene>
<protein>
    <recommendedName>
        <fullName evidence="6">GRF-type domain-containing protein</fullName>
    </recommendedName>
</protein>
<keyword evidence="2 4" id="KW-0863">Zinc-finger</keyword>
<reference evidence="7 8" key="1">
    <citation type="journal article" date="2024" name="Plant Biotechnol. J.">
        <title>Dendrobium thyrsiflorum genome and its molecular insights into genes involved in important horticultural traits.</title>
        <authorList>
            <person name="Chen B."/>
            <person name="Wang J.Y."/>
            <person name="Zheng P.J."/>
            <person name="Li K.L."/>
            <person name="Liang Y.M."/>
            <person name="Chen X.F."/>
            <person name="Zhang C."/>
            <person name="Zhao X."/>
            <person name="He X."/>
            <person name="Zhang G.Q."/>
            <person name="Liu Z.J."/>
            <person name="Xu Q."/>
        </authorList>
    </citation>
    <scope>NUCLEOTIDE SEQUENCE [LARGE SCALE GENOMIC DNA]</scope>
    <source>
        <strain evidence="7">GZMU011</strain>
    </source>
</reference>
<dbReference type="Proteomes" id="UP001552299">
    <property type="component" value="Unassembled WGS sequence"/>
</dbReference>
<keyword evidence="5" id="KW-0472">Membrane</keyword>
<dbReference type="Pfam" id="PF06839">
    <property type="entry name" value="Zn_ribbon_GRF"/>
    <property type="match status" value="1"/>
</dbReference>
<dbReference type="InterPro" id="IPR010666">
    <property type="entry name" value="Znf_GRF"/>
</dbReference>
<evidence type="ECO:0000256" key="3">
    <source>
        <dbReference type="ARBA" id="ARBA00022833"/>
    </source>
</evidence>
<evidence type="ECO:0000256" key="5">
    <source>
        <dbReference type="SAM" id="Phobius"/>
    </source>
</evidence>
<feature type="domain" description="GRF-type" evidence="6">
    <location>
        <begin position="38"/>
        <end position="80"/>
    </location>
</feature>
<evidence type="ECO:0000256" key="4">
    <source>
        <dbReference type="PROSITE-ProRule" id="PRU01343"/>
    </source>
</evidence>
<proteinExistence type="predicted"/>
<dbReference type="PANTHER" id="PTHR33680">
    <property type="entry name" value="OS07G0190500 PROTEIN"/>
    <property type="match status" value="1"/>
</dbReference>
<evidence type="ECO:0000256" key="2">
    <source>
        <dbReference type="ARBA" id="ARBA00022771"/>
    </source>
</evidence>
<evidence type="ECO:0000256" key="1">
    <source>
        <dbReference type="ARBA" id="ARBA00022723"/>
    </source>
</evidence>
<sequence length="127" mass="14570">MLGGRLSSNLLAGFAKVLMSSSGSSVVKIRLQHSKVYCHCDLKCILFTCRRGPNSGRQFYRCVYNRSEDDCSYFKWADELDEPSYVTHNEFKASDARNSKKLDSILLMMKVLLVMFFIDITVRVYFG</sequence>
<accession>A0ABD0VPQ0</accession>
<feature type="transmembrane region" description="Helical" evidence="5">
    <location>
        <begin position="105"/>
        <end position="126"/>
    </location>
</feature>
<dbReference type="GO" id="GO:0008270">
    <property type="term" value="F:zinc ion binding"/>
    <property type="evidence" value="ECO:0007669"/>
    <property type="project" value="UniProtKB-KW"/>
</dbReference>
<keyword evidence="1" id="KW-0479">Metal-binding</keyword>
<name>A0ABD0VPQ0_DENTH</name>
<comment type="caution">
    <text evidence="7">The sequence shown here is derived from an EMBL/GenBank/DDBJ whole genome shotgun (WGS) entry which is preliminary data.</text>
</comment>
<dbReference type="EMBL" id="JANQDX010000002">
    <property type="protein sequence ID" value="KAL0927114.1"/>
    <property type="molecule type" value="Genomic_DNA"/>
</dbReference>
<evidence type="ECO:0000313" key="7">
    <source>
        <dbReference type="EMBL" id="KAL0927114.1"/>
    </source>
</evidence>
<keyword evidence="5" id="KW-1133">Transmembrane helix</keyword>
<keyword evidence="3" id="KW-0862">Zinc</keyword>
<dbReference type="PROSITE" id="PS51999">
    <property type="entry name" value="ZF_GRF"/>
    <property type="match status" value="1"/>
</dbReference>